<evidence type="ECO:0000256" key="6">
    <source>
        <dbReference type="ARBA" id="ARBA00029447"/>
    </source>
</evidence>
<feature type="coiled-coil region" evidence="8">
    <location>
        <begin position="216"/>
        <end position="250"/>
    </location>
</feature>
<dbReference type="RefSeq" id="WP_256311662.1">
    <property type="nucleotide sequence ID" value="NZ_JANGAC010000008.1"/>
</dbReference>
<sequence>MKINVKLKIIVIVLLIFSLSSTVSVFYQLEKMDADSRVINDAGSVRGGSQRLIKLELVGQNSDELIDSIEKKINGLIDGDSELELPRATDEDFISAMEKVKIDWKDIKETIYESRKSGDKSNLISKSESFFDTTNKAVSAAEDFSRGKVIFLKTFQVIIFVLNLIILAFIWIMSNKGISRPLMHLFEAIDTLDVSENIPEKFMAKKDEIGLLSNAFQKVIDRLSNLINQISELSNEVADFSEELNLTINQSANATDEVARVIEEIAKGANEQAEETGKGAMDIAYLGSLVEQEQELLKELKKSTEEVNTLKNEGIEIIKELVEKTAANNEASIKVREVVMDTSKSAEKIENASHMIKSIASQTNLLALNAAIEAARAGEAGRGFAVVAEEVRKLAEESNNFTEEISKIVTDLIEKVDHGIVIMGEVEKIAVSQTESVELTNDKFEGIAASIERIKEATEIINKSGQEMIGRKDEIISAMENLSAISEENAAGTQEASASVEEQTASMQEIANSSDSLSELAIKMKESIDKFKS</sequence>
<accession>A0ABT1SBG2</accession>
<keyword evidence="5 7" id="KW-0807">Transducer</keyword>
<comment type="caution">
    <text evidence="12">The sequence shown here is derived from an EMBL/GenBank/DDBJ whole genome shotgun (WGS) entry which is preliminary data.</text>
</comment>
<feature type="coiled-coil region" evidence="8">
    <location>
        <begin position="286"/>
        <end position="313"/>
    </location>
</feature>
<evidence type="ECO:0000256" key="3">
    <source>
        <dbReference type="ARBA" id="ARBA00022989"/>
    </source>
</evidence>
<organism evidence="12 13">
    <name type="scientific">Tissierella carlieri</name>
    <dbReference type="NCBI Taxonomy" id="689904"/>
    <lineage>
        <taxon>Bacteria</taxon>
        <taxon>Bacillati</taxon>
        <taxon>Bacillota</taxon>
        <taxon>Tissierellia</taxon>
        <taxon>Tissierellales</taxon>
        <taxon>Tissierellaceae</taxon>
        <taxon>Tissierella</taxon>
    </lineage>
</organism>
<keyword evidence="13" id="KW-1185">Reference proteome</keyword>
<dbReference type="Proteomes" id="UP001524478">
    <property type="component" value="Unassembled WGS sequence"/>
</dbReference>
<evidence type="ECO:0000256" key="8">
    <source>
        <dbReference type="SAM" id="Coils"/>
    </source>
</evidence>
<evidence type="ECO:0000256" key="2">
    <source>
        <dbReference type="ARBA" id="ARBA00022692"/>
    </source>
</evidence>
<evidence type="ECO:0000256" key="7">
    <source>
        <dbReference type="PROSITE-ProRule" id="PRU00284"/>
    </source>
</evidence>
<evidence type="ECO:0000256" key="10">
    <source>
        <dbReference type="SAM" id="Phobius"/>
    </source>
</evidence>
<dbReference type="PROSITE" id="PS50111">
    <property type="entry name" value="CHEMOTAXIS_TRANSDUC_2"/>
    <property type="match status" value="1"/>
</dbReference>
<dbReference type="InterPro" id="IPR004089">
    <property type="entry name" value="MCPsignal_dom"/>
</dbReference>
<dbReference type="SUPFAM" id="SSF58104">
    <property type="entry name" value="Methyl-accepting chemotaxis protein (MCP) signaling domain"/>
    <property type="match status" value="1"/>
</dbReference>
<keyword evidence="3 10" id="KW-1133">Transmembrane helix</keyword>
<gene>
    <name evidence="12" type="ORF">NE686_11895</name>
</gene>
<dbReference type="PRINTS" id="PR00260">
    <property type="entry name" value="CHEMTRNSDUCR"/>
</dbReference>
<dbReference type="InterPro" id="IPR004090">
    <property type="entry name" value="Chemotax_Me-accpt_rcpt"/>
</dbReference>
<evidence type="ECO:0000313" key="13">
    <source>
        <dbReference type="Proteomes" id="UP001524478"/>
    </source>
</evidence>
<name>A0ABT1SBG2_9FIRM</name>
<evidence type="ECO:0000256" key="4">
    <source>
        <dbReference type="ARBA" id="ARBA00023136"/>
    </source>
</evidence>
<protein>
    <submittedName>
        <fullName evidence="12">Methyl-accepting chemotaxis protein</fullName>
    </submittedName>
</protein>
<feature type="transmembrane region" description="Helical" evidence="10">
    <location>
        <begin position="7"/>
        <end position="27"/>
    </location>
</feature>
<keyword evidence="4 10" id="KW-0472">Membrane</keyword>
<evidence type="ECO:0000313" key="12">
    <source>
        <dbReference type="EMBL" id="MCQ4923793.1"/>
    </source>
</evidence>
<feature type="region of interest" description="Disordered" evidence="9">
    <location>
        <begin position="488"/>
        <end position="512"/>
    </location>
</feature>
<feature type="domain" description="Methyl-accepting transducer" evidence="11">
    <location>
        <begin position="247"/>
        <end position="504"/>
    </location>
</feature>
<keyword evidence="8" id="KW-0175">Coiled coil</keyword>
<dbReference type="Gene3D" id="1.10.287.950">
    <property type="entry name" value="Methyl-accepting chemotaxis protein"/>
    <property type="match status" value="1"/>
</dbReference>
<evidence type="ECO:0000256" key="1">
    <source>
        <dbReference type="ARBA" id="ARBA00004141"/>
    </source>
</evidence>
<evidence type="ECO:0000256" key="9">
    <source>
        <dbReference type="SAM" id="MobiDB-lite"/>
    </source>
</evidence>
<evidence type="ECO:0000259" key="11">
    <source>
        <dbReference type="PROSITE" id="PS50111"/>
    </source>
</evidence>
<reference evidence="12 13" key="1">
    <citation type="submission" date="2022-06" db="EMBL/GenBank/DDBJ databases">
        <title>Isolation of gut microbiota from human fecal samples.</title>
        <authorList>
            <person name="Pamer E.G."/>
            <person name="Barat B."/>
            <person name="Waligurski E."/>
            <person name="Medina S."/>
            <person name="Paddock L."/>
            <person name="Mostad J."/>
        </authorList>
    </citation>
    <scope>NUCLEOTIDE SEQUENCE [LARGE SCALE GENOMIC DNA]</scope>
    <source>
        <strain evidence="12 13">DFI.7.95</strain>
    </source>
</reference>
<evidence type="ECO:0000256" key="5">
    <source>
        <dbReference type="ARBA" id="ARBA00023224"/>
    </source>
</evidence>
<proteinExistence type="inferred from homology"/>
<comment type="subcellular location">
    <subcellularLocation>
        <location evidence="1">Membrane</location>
        <topology evidence="1">Multi-pass membrane protein</topology>
    </subcellularLocation>
</comment>
<dbReference type="Pfam" id="PF13675">
    <property type="entry name" value="PilJ"/>
    <property type="match status" value="1"/>
</dbReference>
<dbReference type="Pfam" id="PF00015">
    <property type="entry name" value="MCPsignal"/>
    <property type="match status" value="1"/>
</dbReference>
<dbReference type="PANTHER" id="PTHR32089:SF112">
    <property type="entry name" value="LYSOZYME-LIKE PROTEIN-RELATED"/>
    <property type="match status" value="1"/>
</dbReference>
<dbReference type="PANTHER" id="PTHR32089">
    <property type="entry name" value="METHYL-ACCEPTING CHEMOTAXIS PROTEIN MCPB"/>
    <property type="match status" value="1"/>
</dbReference>
<keyword evidence="2 10" id="KW-0812">Transmembrane</keyword>
<dbReference type="EMBL" id="JANGAC010000008">
    <property type="protein sequence ID" value="MCQ4923793.1"/>
    <property type="molecule type" value="Genomic_DNA"/>
</dbReference>
<dbReference type="InterPro" id="IPR029095">
    <property type="entry name" value="NarX-like_N"/>
</dbReference>
<dbReference type="SMART" id="SM00283">
    <property type="entry name" value="MA"/>
    <property type="match status" value="1"/>
</dbReference>
<comment type="similarity">
    <text evidence="6">Belongs to the methyl-accepting chemotaxis (MCP) protein family.</text>
</comment>
<feature type="transmembrane region" description="Helical" evidence="10">
    <location>
        <begin position="154"/>
        <end position="173"/>
    </location>
</feature>